<dbReference type="InterPro" id="IPR007110">
    <property type="entry name" value="Ig-like_dom"/>
</dbReference>
<keyword evidence="1" id="KW-0472">Membrane</keyword>
<evidence type="ECO:0000256" key="1">
    <source>
        <dbReference type="SAM" id="Phobius"/>
    </source>
</evidence>
<keyword evidence="1" id="KW-0812">Transmembrane</keyword>
<dbReference type="InterPro" id="IPR036179">
    <property type="entry name" value="Ig-like_dom_sf"/>
</dbReference>
<feature type="domain" description="Ig-like" evidence="2">
    <location>
        <begin position="45"/>
        <end position="129"/>
    </location>
</feature>
<dbReference type="InterPro" id="IPR003599">
    <property type="entry name" value="Ig_sub"/>
</dbReference>
<dbReference type="SMART" id="SM00409">
    <property type="entry name" value="IG"/>
    <property type="match status" value="1"/>
</dbReference>
<organism evidence="3 4">
    <name type="scientific">Ataeniobius toweri</name>
    <dbReference type="NCBI Taxonomy" id="208326"/>
    <lineage>
        <taxon>Eukaryota</taxon>
        <taxon>Metazoa</taxon>
        <taxon>Chordata</taxon>
        <taxon>Craniata</taxon>
        <taxon>Vertebrata</taxon>
        <taxon>Euteleostomi</taxon>
        <taxon>Actinopterygii</taxon>
        <taxon>Neopterygii</taxon>
        <taxon>Teleostei</taxon>
        <taxon>Neoteleostei</taxon>
        <taxon>Acanthomorphata</taxon>
        <taxon>Ovalentaria</taxon>
        <taxon>Atherinomorphae</taxon>
        <taxon>Cyprinodontiformes</taxon>
        <taxon>Goodeidae</taxon>
        <taxon>Ataeniobius</taxon>
    </lineage>
</organism>
<dbReference type="SUPFAM" id="SSF48726">
    <property type="entry name" value="Immunoglobulin"/>
    <property type="match status" value="1"/>
</dbReference>
<name>A0ABU7AFQ3_9TELE</name>
<keyword evidence="1" id="KW-1133">Transmembrane helix</keyword>
<sequence length="182" mass="19678">MLHHLQNLHVKHPATPAKRTITASCNTCRTHSNTFSLVSFCSAPPRNTTVLILPSTEVQEGQNVTVCCQTISFPPSAVILKKLNNGTELFSTNGTFLLVNFTSRDSGLYQVNVSNDLGSEIKVFSIRVREVRTGLPPGFSIILISAAAVAAGLTASALVLDYMRRSRKKGFYQLPQSAPSSA</sequence>
<evidence type="ECO:0000313" key="4">
    <source>
        <dbReference type="Proteomes" id="UP001345963"/>
    </source>
</evidence>
<accession>A0ABU7AFQ3</accession>
<protein>
    <recommendedName>
        <fullName evidence="2">Ig-like domain-containing protein</fullName>
    </recommendedName>
</protein>
<proteinExistence type="predicted"/>
<dbReference type="PROSITE" id="PS50835">
    <property type="entry name" value="IG_LIKE"/>
    <property type="match status" value="1"/>
</dbReference>
<reference evidence="3 4" key="1">
    <citation type="submission" date="2021-07" db="EMBL/GenBank/DDBJ databases">
        <authorList>
            <person name="Palmer J.M."/>
        </authorList>
    </citation>
    <scope>NUCLEOTIDE SEQUENCE [LARGE SCALE GENOMIC DNA]</scope>
    <source>
        <strain evidence="3 4">AT_MEX2019</strain>
        <tissue evidence="3">Muscle</tissue>
    </source>
</reference>
<dbReference type="EMBL" id="JAHUTI010013382">
    <property type="protein sequence ID" value="MED6236987.1"/>
    <property type="molecule type" value="Genomic_DNA"/>
</dbReference>
<dbReference type="Pfam" id="PF13927">
    <property type="entry name" value="Ig_3"/>
    <property type="match status" value="1"/>
</dbReference>
<feature type="transmembrane region" description="Helical" evidence="1">
    <location>
        <begin position="139"/>
        <end position="160"/>
    </location>
</feature>
<gene>
    <name evidence="3" type="ORF">ATANTOWER_017144</name>
</gene>
<dbReference type="InterPro" id="IPR013783">
    <property type="entry name" value="Ig-like_fold"/>
</dbReference>
<dbReference type="Proteomes" id="UP001345963">
    <property type="component" value="Unassembled WGS sequence"/>
</dbReference>
<keyword evidence="4" id="KW-1185">Reference proteome</keyword>
<evidence type="ECO:0000313" key="3">
    <source>
        <dbReference type="EMBL" id="MED6236987.1"/>
    </source>
</evidence>
<dbReference type="Gene3D" id="2.60.40.10">
    <property type="entry name" value="Immunoglobulins"/>
    <property type="match status" value="1"/>
</dbReference>
<comment type="caution">
    <text evidence="3">The sequence shown here is derived from an EMBL/GenBank/DDBJ whole genome shotgun (WGS) entry which is preliminary data.</text>
</comment>
<evidence type="ECO:0000259" key="2">
    <source>
        <dbReference type="PROSITE" id="PS50835"/>
    </source>
</evidence>